<dbReference type="EMBL" id="ML978130">
    <property type="protein sequence ID" value="KAF2096048.1"/>
    <property type="molecule type" value="Genomic_DNA"/>
</dbReference>
<dbReference type="Proteomes" id="UP000799772">
    <property type="component" value="Unassembled WGS sequence"/>
</dbReference>
<accession>A0A9P4I9Q6</accession>
<dbReference type="InterPro" id="IPR052711">
    <property type="entry name" value="Zinc_ADH-like"/>
</dbReference>
<dbReference type="SUPFAM" id="SSF50129">
    <property type="entry name" value="GroES-like"/>
    <property type="match status" value="1"/>
</dbReference>
<dbReference type="Pfam" id="PF08240">
    <property type="entry name" value="ADH_N"/>
    <property type="match status" value="1"/>
</dbReference>
<dbReference type="CDD" id="cd08276">
    <property type="entry name" value="MDR7"/>
    <property type="match status" value="1"/>
</dbReference>
<reference evidence="2" key="1">
    <citation type="journal article" date="2020" name="Stud. Mycol.">
        <title>101 Dothideomycetes genomes: a test case for predicting lifestyles and emergence of pathogens.</title>
        <authorList>
            <person name="Haridas S."/>
            <person name="Albert R."/>
            <person name="Binder M."/>
            <person name="Bloem J."/>
            <person name="Labutti K."/>
            <person name="Salamov A."/>
            <person name="Andreopoulos B."/>
            <person name="Baker S."/>
            <person name="Barry K."/>
            <person name="Bills G."/>
            <person name="Bluhm B."/>
            <person name="Cannon C."/>
            <person name="Castanera R."/>
            <person name="Culley D."/>
            <person name="Daum C."/>
            <person name="Ezra D."/>
            <person name="Gonzalez J."/>
            <person name="Henrissat B."/>
            <person name="Kuo A."/>
            <person name="Liang C."/>
            <person name="Lipzen A."/>
            <person name="Lutzoni F."/>
            <person name="Magnuson J."/>
            <person name="Mondo S."/>
            <person name="Nolan M."/>
            <person name="Ohm R."/>
            <person name="Pangilinan J."/>
            <person name="Park H.-J."/>
            <person name="Ramirez L."/>
            <person name="Alfaro M."/>
            <person name="Sun H."/>
            <person name="Tritt A."/>
            <person name="Yoshinaga Y."/>
            <person name="Zwiers L.-H."/>
            <person name="Turgeon B."/>
            <person name="Goodwin S."/>
            <person name="Spatafora J."/>
            <person name="Crous P."/>
            <person name="Grigoriev I."/>
        </authorList>
    </citation>
    <scope>NUCLEOTIDE SEQUENCE</scope>
    <source>
        <strain evidence="2">CBS 133067</strain>
    </source>
</reference>
<dbReference type="GO" id="GO:0016491">
    <property type="term" value="F:oxidoreductase activity"/>
    <property type="evidence" value="ECO:0007669"/>
    <property type="project" value="InterPro"/>
</dbReference>
<dbReference type="Gene3D" id="3.90.180.10">
    <property type="entry name" value="Medium-chain alcohol dehydrogenases, catalytic domain"/>
    <property type="match status" value="1"/>
</dbReference>
<dbReference type="OrthoDB" id="9930022at2759"/>
<comment type="caution">
    <text evidence="2">The sequence shown here is derived from an EMBL/GenBank/DDBJ whole genome shotgun (WGS) entry which is preliminary data.</text>
</comment>
<evidence type="ECO:0000313" key="3">
    <source>
        <dbReference type="Proteomes" id="UP000799772"/>
    </source>
</evidence>
<dbReference type="SMART" id="SM00829">
    <property type="entry name" value="PKS_ER"/>
    <property type="match status" value="1"/>
</dbReference>
<feature type="domain" description="Enoyl reductase (ER)" evidence="1">
    <location>
        <begin position="16"/>
        <end position="340"/>
    </location>
</feature>
<organism evidence="2 3">
    <name type="scientific">Rhizodiscina lignyota</name>
    <dbReference type="NCBI Taxonomy" id="1504668"/>
    <lineage>
        <taxon>Eukaryota</taxon>
        <taxon>Fungi</taxon>
        <taxon>Dikarya</taxon>
        <taxon>Ascomycota</taxon>
        <taxon>Pezizomycotina</taxon>
        <taxon>Dothideomycetes</taxon>
        <taxon>Pleosporomycetidae</taxon>
        <taxon>Aulographales</taxon>
        <taxon>Rhizodiscinaceae</taxon>
        <taxon>Rhizodiscina</taxon>
    </lineage>
</organism>
<dbReference type="Pfam" id="PF00107">
    <property type="entry name" value="ADH_zinc_N"/>
    <property type="match status" value="1"/>
</dbReference>
<proteinExistence type="predicted"/>
<dbReference type="PANTHER" id="PTHR45033">
    <property type="match status" value="1"/>
</dbReference>
<dbReference type="AlphaFoldDB" id="A0A9P4I9Q6"/>
<dbReference type="Gene3D" id="3.40.50.720">
    <property type="entry name" value="NAD(P)-binding Rossmann-like Domain"/>
    <property type="match status" value="1"/>
</dbReference>
<dbReference type="InterPro" id="IPR013154">
    <property type="entry name" value="ADH-like_N"/>
</dbReference>
<evidence type="ECO:0000259" key="1">
    <source>
        <dbReference type="SMART" id="SM00829"/>
    </source>
</evidence>
<sequence>MIPKVTSQWILESAIGSKGLKLVHNVSIPQLAEHDVLMKVHAVALNSRDNQIANGKYMFKSKGAVIPCSDCAGEIKAVGSKVSRFQPGSRAASTFHPRWHYGRLSSRDQLSQLGVLEDGVLKQYAVFHEDSLVALPGNVNFLEGCTLPGAAVTAWSALFGSNRPCKPGDIVLIQGSGGVSLFACQFAHAAGATVIATTGALGGEREQRLRALGAKEVVSYRDPKWGSKVKNLTPSGRGVDFIIETSGAGDQDARCLAVGGQIAAIGGNGASGGNVFDMRAIVGEVRKITVGNREQFEEMNRAIEGCKIRPVVDEKTFGWTEARAAFDYAESGKMWGKVVIRVADGNDAIQGKL</sequence>
<dbReference type="SUPFAM" id="SSF51735">
    <property type="entry name" value="NAD(P)-binding Rossmann-fold domains"/>
    <property type="match status" value="1"/>
</dbReference>
<keyword evidence="3" id="KW-1185">Reference proteome</keyword>
<evidence type="ECO:0000313" key="2">
    <source>
        <dbReference type="EMBL" id="KAF2096048.1"/>
    </source>
</evidence>
<gene>
    <name evidence="2" type="ORF">NA57DRAFT_67659</name>
</gene>
<dbReference type="PANTHER" id="PTHR45033:SF2">
    <property type="entry name" value="ZINC-TYPE ALCOHOL DEHYDROGENASE-LIKE PROTEIN C1773.06C"/>
    <property type="match status" value="1"/>
</dbReference>
<dbReference type="InterPro" id="IPR020843">
    <property type="entry name" value="ER"/>
</dbReference>
<dbReference type="InterPro" id="IPR011032">
    <property type="entry name" value="GroES-like_sf"/>
</dbReference>
<dbReference type="InterPro" id="IPR013149">
    <property type="entry name" value="ADH-like_C"/>
</dbReference>
<dbReference type="InterPro" id="IPR036291">
    <property type="entry name" value="NAD(P)-bd_dom_sf"/>
</dbReference>
<protein>
    <submittedName>
        <fullName evidence="2">Quinone oxidoreductase</fullName>
    </submittedName>
</protein>
<name>A0A9P4I9Q6_9PEZI</name>